<evidence type="ECO:0000313" key="2">
    <source>
        <dbReference type="Proteomes" id="UP000050360"/>
    </source>
</evidence>
<proteinExistence type="predicted"/>
<evidence type="ECO:0008006" key="3">
    <source>
        <dbReference type="Google" id="ProtNLM"/>
    </source>
</evidence>
<dbReference type="Gene3D" id="3.40.50.300">
    <property type="entry name" value="P-loop containing nucleotide triphosphate hydrolases"/>
    <property type="match status" value="1"/>
</dbReference>
<dbReference type="AlphaFoldDB" id="A0A0P7ZDK5"/>
<evidence type="ECO:0000313" key="1">
    <source>
        <dbReference type="EMBL" id="KPQ42773.1"/>
    </source>
</evidence>
<accession>A0A0P7ZDK5</accession>
<protein>
    <recommendedName>
        <fullName evidence="3">KaiC-like domain-containing protein</fullName>
    </recommendedName>
</protein>
<name>A0A0P7ZDK5_9EURY</name>
<sequence>MKDITAELRTALYGRSSVFMGSAETPTERIVYHILYENISDKKNVIWICLRDTPNTILSKFSSYELPLAGSIENIWFVDATIIGDKTIAHQTSRCNPMDYTCMIMEVVKLLKKYPASLVMLDNIGMMALLDRLDVIVRPLKYLDTRIRTEGGGLVTMLVNKALPGSVESELLGLIDVIIRVEQNEIHAQVGSKELSIPFCFTGSELILGSVNADKDLQELFSLTSEEKKKLEREVEEKAHLYGEPVD</sequence>
<dbReference type="SUPFAM" id="SSF52540">
    <property type="entry name" value="P-loop containing nucleoside triphosphate hydrolases"/>
    <property type="match status" value="1"/>
</dbReference>
<dbReference type="Proteomes" id="UP000050360">
    <property type="component" value="Unassembled WGS sequence"/>
</dbReference>
<dbReference type="EMBL" id="LKCM01000205">
    <property type="protein sequence ID" value="KPQ42773.1"/>
    <property type="molecule type" value="Genomic_DNA"/>
</dbReference>
<organism evidence="1 2">
    <name type="scientific">Candidatus Methanoperedens nitratireducens</name>
    <dbReference type="NCBI Taxonomy" id="1392998"/>
    <lineage>
        <taxon>Archaea</taxon>
        <taxon>Methanobacteriati</taxon>
        <taxon>Methanobacteriota</taxon>
        <taxon>Stenosarchaea group</taxon>
        <taxon>Methanomicrobia</taxon>
        <taxon>Methanosarcinales</taxon>
        <taxon>ANME-2 cluster</taxon>
        <taxon>Candidatus Methanoperedentaceae</taxon>
        <taxon>Candidatus Methanoperedens</taxon>
    </lineage>
</organism>
<comment type="caution">
    <text evidence="1">The sequence shown here is derived from an EMBL/GenBank/DDBJ whole genome shotgun (WGS) entry which is preliminary data.</text>
</comment>
<dbReference type="InterPro" id="IPR027417">
    <property type="entry name" value="P-loop_NTPase"/>
</dbReference>
<reference evidence="1 2" key="1">
    <citation type="submission" date="2015-09" db="EMBL/GenBank/DDBJ databases">
        <title>A metagenomics-based metabolic model of nitrate-dependent anaerobic oxidation of methane by Methanoperedens-like archaea.</title>
        <authorList>
            <person name="Arshad A."/>
            <person name="Speth D.R."/>
            <person name="De Graaf R.M."/>
            <person name="Op Den Camp H.J."/>
            <person name="Jetten M.S."/>
            <person name="Welte C.U."/>
        </authorList>
    </citation>
    <scope>NUCLEOTIDE SEQUENCE [LARGE SCALE GENOMIC DNA]</scope>
</reference>
<gene>
    <name evidence="1" type="ORF">MPEBLZ_02668</name>
</gene>